<dbReference type="Pfam" id="PF17035">
    <property type="entry name" value="BET"/>
    <property type="match status" value="1"/>
</dbReference>
<feature type="compositionally biased region" description="Basic and acidic residues" evidence="3">
    <location>
        <begin position="24"/>
        <end position="37"/>
    </location>
</feature>
<dbReference type="OrthoDB" id="784962at2759"/>
<dbReference type="GO" id="GO:0006355">
    <property type="term" value="P:regulation of DNA-templated transcription"/>
    <property type="evidence" value="ECO:0007669"/>
    <property type="project" value="TreeGrafter"/>
</dbReference>
<dbReference type="InterPro" id="IPR027353">
    <property type="entry name" value="NET_dom"/>
</dbReference>
<dbReference type="GO" id="GO:0005634">
    <property type="term" value="C:nucleus"/>
    <property type="evidence" value="ECO:0007669"/>
    <property type="project" value="TreeGrafter"/>
</dbReference>
<feature type="compositionally biased region" description="Low complexity" evidence="3">
    <location>
        <begin position="675"/>
        <end position="696"/>
    </location>
</feature>
<evidence type="ECO:0000256" key="3">
    <source>
        <dbReference type="SAM" id="MobiDB-lite"/>
    </source>
</evidence>
<organism evidence="6 7">
    <name type="scientific">Pseudocercospora fijiensis (strain CIRAD86)</name>
    <name type="common">Black leaf streak disease fungus</name>
    <name type="synonym">Mycosphaerella fijiensis</name>
    <dbReference type="NCBI Taxonomy" id="383855"/>
    <lineage>
        <taxon>Eukaryota</taxon>
        <taxon>Fungi</taxon>
        <taxon>Dikarya</taxon>
        <taxon>Ascomycota</taxon>
        <taxon>Pezizomycotina</taxon>
        <taxon>Dothideomycetes</taxon>
        <taxon>Dothideomycetidae</taxon>
        <taxon>Mycosphaerellales</taxon>
        <taxon>Mycosphaerellaceae</taxon>
        <taxon>Pseudocercospora</taxon>
    </lineage>
</organism>
<feature type="compositionally biased region" description="Polar residues" evidence="3">
    <location>
        <begin position="815"/>
        <end position="842"/>
    </location>
</feature>
<evidence type="ECO:0000259" key="5">
    <source>
        <dbReference type="PROSITE" id="PS51525"/>
    </source>
</evidence>
<dbReference type="PRINTS" id="PR00503">
    <property type="entry name" value="BROMODOMAIN"/>
</dbReference>
<evidence type="ECO:0000313" key="7">
    <source>
        <dbReference type="Proteomes" id="UP000016932"/>
    </source>
</evidence>
<dbReference type="GO" id="GO:0006338">
    <property type="term" value="P:chromatin remodeling"/>
    <property type="evidence" value="ECO:0007669"/>
    <property type="project" value="TreeGrafter"/>
</dbReference>
<dbReference type="KEGG" id="pfj:MYCFIDRAFT_85828"/>
<dbReference type="InterPro" id="IPR001487">
    <property type="entry name" value="Bromodomain"/>
</dbReference>
<proteinExistence type="predicted"/>
<sequence>MASDVAQHELVTSSLPADAPLTNGDHEQPMAIDENRNAEAFGENAAVSKTDPSLGVASVAPAHPNPAAPTPIENVAPGIAPVAEFVPKEAPTTSHPTPPPDEPLVASEANIDTEMTAPPKEPTPVPAPAPEPVIAPAVASNESSLVRPREDDEEDEENAERAAKRSRTEDVPMQDAPAVESLPVVAQEDAPAPEAPTTESGGEQAAPAIPKTESADDVAMETPPAEAPADATTSQQQSDAPLTNGDAIPAASTEASAPEAKTAESEVKPSVEAAAAPVSEAPQAPAAKSHQYSKEPMTTGQLKFLIEKMKNLKKTKNSIYFLKPVDPVAMAIPTYPEIIKNPMDLSTMEQKLKSSHYKTVQEFADDFALIINNSLTFNGPNHAVTQAGMAMEAYFRKMMETVPSADQQAKAQAKKGSPKPPAPPRRESRSAAVTAAPAPALSTAASTGASSEPFALQPDGTPQIRRESTTNRPARTIKPPPAKELAYAKPKRKEHQTELKFVEYVLNQLKGPKYATVNHVFQTPVDPVALNIPQYRQIVKHPMDLSTMTQKLNQGQYGRAAEFKKDFELMVQNCLAFNPPGNAIRDLGISFQREFEDLWRTKEQWEKRRKAQSVRQASVSADEESAEEEEEEEDPATADPAATIAALQKQLADMQSALAGLGGGNQTKPKKAKAPKASSKKGGAPAAKAAKPAAAKSKAKKPKQVTYEEKQEISEAVGNMDAGQVEELTRIITSNCKKYADQEEMELEIDDLPNDVQAMLLTYVRSIFGNPNKRARQPSPDDLAAEDDDDFAPSARGGRGGGGGKRKKHKPMGKQEQQAAISNIQKQLAQFQNPGMSGSGSPMNAYPAQDADTSGDDESEESEEE</sequence>
<feature type="compositionally biased region" description="Pro residues" evidence="3">
    <location>
        <begin position="119"/>
        <end position="133"/>
    </location>
</feature>
<reference evidence="6 7" key="1">
    <citation type="journal article" date="2012" name="PLoS Pathog.">
        <title>Diverse lifestyles and strategies of plant pathogenesis encoded in the genomes of eighteen Dothideomycetes fungi.</title>
        <authorList>
            <person name="Ohm R.A."/>
            <person name="Feau N."/>
            <person name="Henrissat B."/>
            <person name="Schoch C.L."/>
            <person name="Horwitz B.A."/>
            <person name="Barry K.W."/>
            <person name="Condon B.J."/>
            <person name="Copeland A.C."/>
            <person name="Dhillon B."/>
            <person name="Glaser F."/>
            <person name="Hesse C.N."/>
            <person name="Kosti I."/>
            <person name="LaButti K."/>
            <person name="Lindquist E.A."/>
            <person name="Lucas S."/>
            <person name="Salamov A.A."/>
            <person name="Bradshaw R.E."/>
            <person name="Ciuffetti L."/>
            <person name="Hamelin R.C."/>
            <person name="Kema G.H.J."/>
            <person name="Lawrence C."/>
            <person name="Scott J.A."/>
            <person name="Spatafora J.W."/>
            <person name="Turgeon B.G."/>
            <person name="de Wit P.J.G.M."/>
            <person name="Zhong S."/>
            <person name="Goodwin S.B."/>
            <person name="Grigoriev I.V."/>
        </authorList>
    </citation>
    <scope>NUCLEOTIDE SEQUENCE [LARGE SCALE GENOMIC DNA]</scope>
    <source>
        <strain evidence="6 7">CIRAD86</strain>
    </source>
</reference>
<dbReference type="VEuPathDB" id="FungiDB:MYCFIDRAFT_85828"/>
<feature type="region of interest" description="Disordered" evidence="3">
    <location>
        <begin position="768"/>
        <end position="865"/>
    </location>
</feature>
<dbReference type="RefSeq" id="XP_007920623.1">
    <property type="nucleotide sequence ID" value="XM_007922432.1"/>
</dbReference>
<keyword evidence="1 2" id="KW-0103">Bromodomain</keyword>
<dbReference type="Proteomes" id="UP000016932">
    <property type="component" value="Unassembled WGS sequence"/>
</dbReference>
<keyword evidence="7" id="KW-1185">Reference proteome</keyword>
<gene>
    <name evidence="6" type="ORF">MYCFIDRAFT_85828</name>
</gene>
<evidence type="ECO:0000259" key="4">
    <source>
        <dbReference type="PROSITE" id="PS50014"/>
    </source>
</evidence>
<dbReference type="Pfam" id="PF00439">
    <property type="entry name" value="Bromodomain"/>
    <property type="match status" value="2"/>
</dbReference>
<dbReference type="SUPFAM" id="SSF47370">
    <property type="entry name" value="Bromodomain"/>
    <property type="match status" value="2"/>
</dbReference>
<dbReference type="InterPro" id="IPR038336">
    <property type="entry name" value="NET_sf"/>
</dbReference>
<dbReference type="HOGENOM" id="CLU_001499_4_1_1"/>
<feature type="compositionally biased region" description="Low complexity" evidence="3">
    <location>
        <begin position="220"/>
        <end position="233"/>
    </location>
</feature>
<dbReference type="SMART" id="SM00297">
    <property type="entry name" value="BROMO"/>
    <property type="match status" value="2"/>
</dbReference>
<dbReference type="PROSITE" id="PS51525">
    <property type="entry name" value="NET"/>
    <property type="match status" value="1"/>
</dbReference>
<dbReference type="EMBL" id="KB446555">
    <property type="protein sequence ID" value="EME87789.1"/>
    <property type="molecule type" value="Genomic_DNA"/>
</dbReference>
<dbReference type="GO" id="GO:0000785">
    <property type="term" value="C:chromatin"/>
    <property type="evidence" value="ECO:0007669"/>
    <property type="project" value="TreeGrafter"/>
</dbReference>
<feature type="compositionally biased region" description="Acidic residues" evidence="3">
    <location>
        <begin position="621"/>
        <end position="636"/>
    </location>
</feature>
<dbReference type="AlphaFoldDB" id="N1Q6A8"/>
<dbReference type="InterPro" id="IPR050935">
    <property type="entry name" value="Bromo_chromatin_reader"/>
</dbReference>
<dbReference type="PANTHER" id="PTHR22880">
    <property type="entry name" value="FALZ-RELATED BROMODOMAIN-CONTAINING PROTEINS"/>
    <property type="match status" value="1"/>
</dbReference>
<feature type="region of interest" description="Disordered" evidence="3">
    <location>
        <begin position="604"/>
        <end position="639"/>
    </location>
</feature>
<feature type="compositionally biased region" description="Basic and acidic residues" evidence="3">
    <location>
        <begin position="159"/>
        <end position="170"/>
    </location>
</feature>
<dbReference type="Gene3D" id="1.20.920.10">
    <property type="entry name" value="Bromodomain-like"/>
    <property type="match status" value="2"/>
</dbReference>
<dbReference type="PROSITE" id="PS50014">
    <property type="entry name" value="BROMODOMAIN_2"/>
    <property type="match status" value="2"/>
</dbReference>
<dbReference type="STRING" id="383855.N1Q6A8"/>
<dbReference type="GeneID" id="19342389"/>
<feature type="domain" description="Bromo" evidence="4">
    <location>
        <begin position="313"/>
        <end position="385"/>
    </location>
</feature>
<dbReference type="CDD" id="cd05500">
    <property type="entry name" value="Bromo_BDF1_2_I"/>
    <property type="match status" value="1"/>
</dbReference>
<dbReference type="InterPro" id="IPR036427">
    <property type="entry name" value="Bromodomain-like_sf"/>
</dbReference>
<evidence type="ECO:0000256" key="2">
    <source>
        <dbReference type="PROSITE-ProRule" id="PRU00035"/>
    </source>
</evidence>
<dbReference type="eggNOG" id="KOG1474">
    <property type="taxonomic scope" value="Eukaryota"/>
</dbReference>
<protein>
    <submittedName>
        <fullName evidence="6">Uncharacterized protein</fullName>
    </submittedName>
</protein>
<accession>N1Q6A8</accession>
<feature type="compositionally biased region" description="Low complexity" evidence="3">
    <location>
        <begin position="430"/>
        <end position="453"/>
    </location>
</feature>
<feature type="region of interest" description="Disordered" evidence="3">
    <location>
        <begin position="659"/>
        <end position="712"/>
    </location>
</feature>
<feature type="compositionally biased region" description="Low complexity" evidence="3">
    <location>
        <begin position="247"/>
        <end position="260"/>
    </location>
</feature>
<name>N1Q6A8_PSEFD</name>
<evidence type="ECO:0000313" key="6">
    <source>
        <dbReference type="EMBL" id="EME87789.1"/>
    </source>
</evidence>
<feature type="compositionally biased region" description="Low complexity" evidence="3">
    <location>
        <begin position="270"/>
        <end position="287"/>
    </location>
</feature>
<dbReference type="PANTHER" id="PTHR22880:SF225">
    <property type="entry name" value="BROMODOMAIN-CONTAINING PROTEIN BET-1-RELATED"/>
    <property type="match status" value="1"/>
</dbReference>
<evidence type="ECO:0000256" key="1">
    <source>
        <dbReference type="ARBA" id="ARBA00023117"/>
    </source>
</evidence>
<feature type="domain" description="NET" evidence="5">
    <location>
        <begin position="695"/>
        <end position="775"/>
    </location>
</feature>
<feature type="domain" description="Bromo" evidence="4">
    <location>
        <begin position="513"/>
        <end position="585"/>
    </location>
</feature>
<feature type="region of interest" description="Disordered" evidence="3">
    <location>
        <begin position="403"/>
        <end position="492"/>
    </location>
</feature>
<feature type="region of interest" description="Disordered" evidence="3">
    <location>
        <begin position="1"/>
        <end position="295"/>
    </location>
</feature>
<dbReference type="Gene3D" id="1.20.1270.220">
    <property type="match status" value="1"/>
</dbReference>
<feature type="compositionally biased region" description="Acidic residues" evidence="3">
    <location>
        <begin position="853"/>
        <end position="865"/>
    </location>
</feature>